<reference evidence="3" key="1">
    <citation type="submission" date="2012-11" db="EMBL/GenBank/DDBJ databases">
        <authorList>
            <person name="Lucero-Rivera Y.E."/>
            <person name="Tovar-Ramirez D."/>
        </authorList>
    </citation>
    <scope>NUCLEOTIDE SEQUENCE [LARGE SCALE GENOMIC DNA]</scope>
    <source>
        <strain evidence="3">Araruama</strain>
    </source>
</reference>
<dbReference type="EMBL" id="ATBP01003457">
    <property type="protein sequence ID" value="ETR64910.1"/>
    <property type="molecule type" value="Genomic_DNA"/>
</dbReference>
<comment type="caution">
    <text evidence="2">The sequence shown here is derived from an EMBL/GenBank/DDBJ whole genome shotgun (WGS) entry which is preliminary data.</text>
</comment>
<dbReference type="AlphaFoldDB" id="A0A1V1NQQ4"/>
<keyword evidence="1" id="KW-0812">Transmembrane</keyword>
<keyword evidence="1" id="KW-0472">Membrane</keyword>
<feature type="transmembrane region" description="Helical" evidence="1">
    <location>
        <begin position="143"/>
        <end position="161"/>
    </location>
</feature>
<evidence type="ECO:0000313" key="2">
    <source>
        <dbReference type="EMBL" id="ETR64910.1"/>
    </source>
</evidence>
<proteinExistence type="predicted"/>
<dbReference type="Proteomes" id="UP000189670">
    <property type="component" value="Unassembled WGS sequence"/>
</dbReference>
<keyword evidence="1" id="KW-1133">Transmembrane helix</keyword>
<name>A0A1V1NQQ4_9BACT</name>
<gene>
    <name evidence="2" type="ORF">OMM_15131</name>
</gene>
<protein>
    <submittedName>
        <fullName evidence="2">Uncharacterized protein</fullName>
    </submittedName>
</protein>
<organism evidence="2 3">
    <name type="scientific">Candidatus Magnetoglobus multicellularis str. Araruama</name>
    <dbReference type="NCBI Taxonomy" id="890399"/>
    <lineage>
        <taxon>Bacteria</taxon>
        <taxon>Pseudomonadati</taxon>
        <taxon>Thermodesulfobacteriota</taxon>
        <taxon>Desulfobacteria</taxon>
        <taxon>Desulfobacterales</taxon>
        <taxon>Desulfobacteraceae</taxon>
        <taxon>Candidatus Magnetoglobus</taxon>
    </lineage>
</organism>
<evidence type="ECO:0000256" key="1">
    <source>
        <dbReference type="SAM" id="Phobius"/>
    </source>
</evidence>
<sequence>MKSSSNQSIAEIEVLPGTMDKSAEVIVKTHAQQTSSFAAHSELIDINTDAAIIGELIVKIRTNVKIGAILSGRQAVFWANNPQTFLAGNVQEIPLESFSGLAQEPGFIRFRMNHLTTVAVGKTGLKDSNAGQRRCFISTLQSISFNPLIVVFLLTMVMGLIKHRISHR</sequence>
<evidence type="ECO:0000313" key="3">
    <source>
        <dbReference type="Proteomes" id="UP000189670"/>
    </source>
</evidence>
<accession>A0A1V1NQQ4</accession>